<dbReference type="InterPro" id="IPR011989">
    <property type="entry name" value="ARM-like"/>
</dbReference>
<gene>
    <name evidence="2" type="ORF">OG398_21790</name>
</gene>
<feature type="region of interest" description="Disordered" evidence="1">
    <location>
        <begin position="1"/>
        <end position="20"/>
    </location>
</feature>
<dbReference type="Gene3D" id="1.25.10.10">
    <property type="entry name" value="Leucine-rich Repeat Variant"/>
    <property type="match status" value="1"/>
</dbReference>
<evidence type="ECO:0000256" key="1">
    <source>
        <dbReference type="SAM" id="MobiDB-lite"/>
    </source>
</evidence>
<sequence>MDRTESLIDQFRAQPPESDRRRELVAGIGGVLADRPDHPAALTFLASVTEDTEEYELARIEAATALRRWPPTDGTHRQRAARALLAVMRGPDEDLVRQYAAMALGPYADDPGVHEAMAAAVLTDEDQLVRDNALAALSHAGPSEGRAEVLHRLAGDRTLGREAARILTAWGAEPAL</sequence>
<evidence type="ECO:0000313" key="2">
    <source>
        <dbReference type="EMBL" id="WTW70703.1"/>
    </source>
</evidence>
<organism evidence="2">
    <name type="scientific">Streptomyces sp. NBC_00008</name>
    <dbReference type="NCBI Taxonomy" id="2903610"/>
    <lineage>
        <taxon>Bacteria</taxon>
        <taxon>Bacillati</taxon>
        <taxon>Actinomycetota</taxon>
        <taxon>Actinomycetes</taxon>
        <taxon>Kitasatosporales</taxon>
        <taxon>Streptomycetaceae</taxon>
        <taxon>Streptomyces</taxon>
    </lineage>
</organism>
<accession>A0AAU2VW47</accession>
<name>A0AAU2VW47_9ACTN</name>
<protein>
    <submittedName>
        <fullName evidence="2">HEAT repeat domain-containing protein</fullName>
    </submittedName>
</protein>
<proteinExistence type="predicted"/>
<dbReference type="InterPro" id="IPR016024">
    <property type="entry name" value="ARM-type_fold"/>
</dbReference>
<dbReference type="AlphaFoldDB" id="A0AAU2VW47"/>
<dbReference type="Pfam" id="PF13646">
    <property type="entry name" value="HEAT_2"/>
    <property type="match status" value="1"/>
</dbReference>
<dbReference type="EMBL" id="CP108313">
    <property type="protein sequence ID" value="WTW70703.1"/>
    <property type="molecule type" value="Genomic_DNA"/>
</dbReference>
<reference evidence="2" key="1">
    <citation type="submission" date="2022-10" db="EMBL/GenBank/DDBJ databases">
        <title>The complete genomes of actinobacterial strains from the NBC collection.</title>
        <authorList>
            <person name="Joergensen T.S."/>
            <person name="Alvarez Arevalo M."/>
            <person name="Sterndorff E.B."/>
            <person name="Faurdal D."/>
            <person name="Vuksanovic O."/>
            <person name="Mourched A.-S."/>
            <person name="Charusanti P."/>
            <person name="Shaw S."/>
            <person name="Blin K."/>
            <person name="Weber T."/>
        </authorList>
    </citation>
    <scope>NUCLEOTIDE SEQUENCE</scope>
    <source>
        <strain evidence="2">NBC_00008</strain>
    </source>
</reference>
<dbReference type="SUPFAM" id="SSF48371">
    <property type="entry name" value="ARM repeat"/>
    <property type="match status" value="1"/>
</dbReference>